<name>A0A6A6ZL39_9PLEO</name>
<evidence type="ECO:0000256" key="1">
    <source>
        <dbReference type="SAM" id="MobiDB-lite"/>
    </source>
</evidence>
<evidence type="ECO:0000313" key="3">
    <source>
        <dbReference type="Proteomes" id="UP000799424"/>
    </source>
</evidence>
<sequence length="214" mass="23897">MVNAKRKSLDNTEVPTKRARSSLSSSSTPALTEDQLNDMSKQELVLHSIRLQEQLTSALSAVPKPKSMSTTELVEKSIKARNVLSKGIEKQMKWTPSCKLGKSHFVYDGQVTDERIFKPMLGLPASHDKKAFKMSASDFDDKVGSPQASVRYGWLEFSGKTVNIRWDPEEKSFKVSGTWKEGVMTEGNPHDELCGMGQYNRAATINVSQNDREL</sequence>
<gene>
    <name evidence="2" type="ORF">CC86DRAFT_410900</name>
</gene>
<accession>A0A6A6ZL39</accession>
<reference evidence="2" key="1">
    <citation type="journal article" date="2020" name="Stud. Mycol.">
        <title>101 Dothideomycetes genomes: a test case for predicting lifestyles and emergence of pathogens.</title>
        <authorList>
            <person name="Haridas S."/>
            <person name="Albert R."/>
            <person name="Binder M."/>
            <person name="Bloem J."/>
            <person name="Labutti K."/>
            <person name="Salamov A."/>
            <person name="Andreopoulos B."/>
            <person name="Baker S."/>
            <person name="Barry K."/>
            <person name="Bills G."/>
            <person name="Bluhm B."/>
            <person name="Cannon C."/>
            <person name="Castanera R."/>
            <person name="Culley D."/>
            <person name="Daum C."/>
            <person name="Ezra D."/>
            <person name="Gonzalez J."/>
            <person name="Henrissat B."/>
            <person name="Kuo A."/>
            <person name="Liang C."/>
            <person name="Lipzen A."/>
            <person name="Lutzoni F."/>
            <person name="Magnuson J."/>
            <person name="Mondo S."/>
            <person name="Nolan M."/>
            <person name="Ohm R."/>
            <person name="Pangilinan J."/>
            <person name="Park H.-J."/>
            <person name="Ramirez L."/>
            <person name="Alfaro M."/>
            <person name="Sun H."/>
            <person name="Tritt A."/>
            <person name="Yoshinaga Y."/>
            <person name="Zwiers L.-H."/>
            <person name="Turgeon B."/>
            <person name="Goodwin S."/>
            <person name="Spatafora J."/>
            <person name="Crous P."/>
            <person name="Grigoriev I."/>
        </authorList>
    </citation>
    <scope>NUCLEOTIDE SEQUENCE</scope>
    <source>
        <strain evidence="2">CBS 113818</strain>
    </source>
</reference>
<proteinExistence type="predicted"/>
<protein>
    <submittedName>
        <fullName evidence="2">Uncharacterized protein</fullName>
    </submittedName>
</protein>
<dbReference type="AlphaFoldDB" id="A0A6A6ZL39"/>
<feature type="region of interest" description="Disordered" evidence="1">
    <location>
        <begin position="1"/>
        <end position="36"/>
    </location>
</feature>
<dbReference type="EMBL" id="MU006236">
    <property type="protein sequence ID" value="KAF2821821.1"/>
    <property type="molecule type" value="Genomic_DNA"/>
</dbReference>
<dbReference type="OrthoDB" id="5370359at2759"/>
<organism evidence="2 3">
    <name type="scientific">Ophiobolus disseminans</name>
    <dbReference type="NCBI Taxonomy" id="1469910"/>
    <lineage>
        <taxon>Eukaryota</taxon>
        <taxon>Fungi</taxon>
        <taxon>Dikarya</taxon>
        <taxon>Ascomycota</taxon>
        <taxon>Pezizomycotina</taxon>
        <taxon>Dothideomycetes</taxon>
        <taxon>Pleosporomycetidae</taxon>
        <taxon>Pleosporales</taxon>
        <taxon>Pleosporineae</taxon>
        <taxon>Phaeosphaeriaceae</taxon>
        <taxon>Ophiobolus</taxon>
    </lineage>
</organism>
<evidence type="ECO:0000313" key="2">
    <source>
        <dbReference type="EMBL" id="KAF2821821.1"/>
    </source>
</evidence>
<dbReference type="Proteomes" id="UP000799424">
    <property type="component" value="Unassembled WGS sequence"/>
</dbReference>
<keyword evidence="3" id="KW-1185">Reference proteome</keyword>